<evidence type="ECO:0008006" key="4">
    <source>
        <dbReference type="Google" id="ProtNLM"/>
    </source>
</evidence>
<keyword evidence="1" id="KW-0732">Signal</keyword>
<organism evidence="2 3">
    <name type="scientific">Celeribacter arenosi</name>
    <dbReference type="NCBI Taxonomy" id="792649"/>
    <lineage>
        <taxon>Bacteria</taxon>
        <taxon>Pseudomonadati</taxon>
        <taxon>Pseudomonadota</taxon>
        <taxon>Alphaproteobacteria</taxon>
        <taxon>Rhodobacterales</taxon>
        <taxon>Roseobacteraceae</taxon>
        <taxon>Celeribacter</taxon>
    </lineage>
</organism>
<name>A0ABP7KCB0_9RHOB</name>
<proteinExistence type="predicted"/>
<accession>A0ABP7KCB0</accession>
<evidence type="ECO:0000313" key="3">
    <source>
        <dbReference type="Proteomes" id="UP001399917"/>
    </source>
</evidence>
<reference evidence="3" key="1">
    <citation type="journal article" date="2019" name="Int. J. Syst. Evol. Microbiol.">
        <title>The Global Catalogue of Microorganisms (GCM) 10K type strain sequencing project: providing services to taxonomists for standard genome sequencing and annotation.</title>
        <authorList>
            <consortium name="The Broad Institute Genomics Platform"/>
            <consortium name="The Broad Institute Genome Sequencing Center for Infectious Disease"/>
            <person name="Wu L."/>
            <person name="Ma J."/>
        </authorList>
    </citation>
    <scope>NUCLEOTIDE SEQUENCE [LARGE SCALE GENOMIC DNA]</scope>
    <source>
        <strain evidence="3">JCM 17190</strain>
    </source>
</reference>
<keyword evidence="3" id="KW-1185">Reference proteome</keyword>
<comment type="caution">
    <text evidence="2">The sequence shown here is derived from an EMBL/GenBank/DDBJ whole genome shotgun (WGS) entry which is preliminary data.</text>
</comment>
<evidence type="ECO:0000256" key="1">
    <source>
        <dbReference type="SAM" id="SignalP"/>
    </source>
</evidence>
<feature type="signal peptide" evidence="1">
    <location>
        <begin position="1"/>
        <end position="19"/>
    </location>
</feature>
<protein>
    <recommendedName>
        <fullName evidence="4">Adenylosuccinate lyase</fullName>
    </recommendedName>
</protein>
<dbReference type="EMBL" id="BAABDF010000007">
    <property type="protein sequence ID" value="GAA3872743.1"/>
    <property type="molecule type" value="Genomic_DNA"/>
</dbReference>
<gene>
    <name evidence="2" type="ORF">GCM10022404_23250</name>
</gene>
<dbReference type="RefSeq" id="WP_344847341.1">
    <property type="nucleotide sequence ID" value="NZ_BAABDF010000007.1"/>
</dbReference>
<evidence type="ECO:0000313" key="2">
    <source>
        <dbReference type="EMBL" id="GAA3872743.1"/>
    </source>
</evidence>
<dbReference type="Proteomes" id="UP001399917">
    <property type="component" value="Unassembled WGS sequence"/>
</dbReference>
<feature type="chain" id="PRO_5046695277" description="Adenylosuccinate lyase" evidence="1">
    <location>
        <begin position="20"/>
        <end position="52"/>
    </location>
</feature>
<sequence length="52" mass="5506">MIRKLVLLFALIAPFGAPALAEGCSHEQRAASCADGLVWNAEKGMCTEQVMG</sequence>